<reference evidence="2" key="1">
    <citation type="submission" date="2023-10" db="EMBL/GenBank/DDBJ databases">
        <authorList>
            <person name="Chen Y."/>
            <person name="Shah S."/>
            <person name="Dougan E. K."/>
            <person name="Thang M."/>
            <person name="Chan C."/>
        </authorList>
    </citation>
    <scope>NUCLEOTIDE SEQUENCE [LARGE SCALE GENOMIC DNA]</scope>
</reference>
<evidence type="ECO:0000313" key="2">
    <source>
        <dbReference type="EMBL" id="CAK0871194.1"/>
    </source>
</evidence>
<dbReference type="Proteomes" id="UP001189429">
    <property type="component" value="Unassembled WGS sequence"/>
</dbReference>
<evidence type="ECO:0000256" key="1">
    <source>
        <dbReference type="SAM" id="MobiDB-lite"/>
    </source>
</evidence>
<evidence type="ECO:0000313" key="3">
    <source>
        <dbReference type="Proteomes" id="UP001189429"/>
    </source>
</evidence>
<sequence>MGAEDIARWLDTLGGCVPPRPLGGLKARILATRIDGDRLSAIFRDCRFCELDADGLTPLHISRVRKAWKLDHERSPPEEEAAPGGSARGAPGEPSGGLWQRLGGEPGGGGERGGGHPPELVQDLLPSCSWECGSAATSARADAPELVASAVGRECGSGAARARAGAPALVAAAVEGLARWAGFDPHAALDELAGGALSPRLCEEARRCLAEASSGPAPGGAAEAPMSGHELPPKTTCFLQSSGGADAREAEGSELEGELAGESRWDVPPAVPAPGSGERGGRAAPVQPVGMSAGPGSTASIPAVPLPPPLLLLSVPPLADPGDGGAGAASLAPSVARLMGRMASHDDAPPPVGIRA</sequence>
<organism evidence="2 3">
    <name type="scientific">Prorocentrum cordatum</name>
    <dbReference type="NCBI Taxonomy" id="2364126"/>
    <lineage>
        <taxon>Eukaryota</taxon>
        <taxon>Sar</taxon>
        <taxon>Alveolata</taxon>
        <taxon>Dinophyceae</taxon>
        <taxon>Prorocentrales</taxon>
        <taxon>Prorocentraceae</taxon>
        <taxon>Prorocentrum</taxon>
    </lineage>
</organism>
<evidence type="ECO:0008006" key="4">
    <source>
        <dbReference type="Google" id="ProtNLM"/>
    </source>
</evidence>
<name>A0ABN9VED5_9DINO</name>
<keyword evidence="3" id="KW-1185">Reference proteome</keyword>
<feature type="compositionally biased region" description="Gly residues" evidence="1">
    <location>
        <begin position="104"/>
        <end position="116"/>
    </location>
</feature>
<feature type="compositionally biased region" description="Low complexity" evidence="1">
    <location>
        <begin position="212"/>
        <end position="225"/>
    </location>
</feature>
<gene>
    <name evidence="2" type="ORF">PCOR1329_LOCUS57098</name>
</gene>
<feature type="region of interest" description="Disordered" evidence="1">
    <location>
        <begin position="71"/>
        <end position="120"/>
    </location>
</feature>
<feature type="compositionally biased region" description="Low complexity" evidence="1">
    <location>
        <begin position="82"/>
        <end position="103"/>
    </location>
</feature>
<feature type="region of interest" description="Disordered" evidence="1">
    <location>
        <begin position="212"/>
        <end position="301"/>
    </location>
</feature>
<protein>
    <recommendedName>
        <fullName evidence="4">Inositol-pentakisphosphate 2-kinase</fullName>
    </recommendedName>
</protein>
<dbReference type="EMBL" id="CAUYUJ010017044">
    <property type="protein sequence ID" value="CAK0871194.1"/>
    <property type="molecule type" value="Genomic_DNA"/>
</dbReference>
<proteinExistence type="predicted"/>
<accession>A0ABN9VED5</accession>
<comment type="caution">
    <text evidence="2">The sequence shown here is derived from an EMBL/GenBank/DDBJ whole genome shotgun (WGS) entry which is preliminary data.</text>
</comment>